<dbReference type="PANTHER" id="PTHR47003">
    <property type="entry name" value="OS01G0970900 PROTEIN"/>
    <property type="match status" value="1"/>
</dbReference>
<dbReference type="AlphaFoldDB" id="A0AB40BCT8"/>
<keyword evidence="1" id="KW-0677">Repeat</keyword>
<dbReference type="GeneID" id="120261329"/>
<dbReference type="InterPro" id="IPR011990">
    <property type="entry name" value="TPR-like_helical_dom_sf"/>
</dbReference>
<accession>A0AB40BCT8</accession>
<dbReference type="GO" id="GO:0008380">
    <property type="term" value="P:RNA splicing"/>
    <property type="evidence" value="ECO:0007669"/>
    <property type="project" value="InterPro"/>
</dbReference>
<name>A0AB40BCT8_DIOCR</name>
<keyword evidence="3" id="KW-1185">Reference proteome</keyword>
<dbReference type="InterPro" id="IPR044578">
    <property type="entry name" value="BIR6-like"/>
</dbReference>
<dbReference type="Gene3D" id="1.25.40.10">
    <property type="entry name" value="Tetratricopeptide repeat domain"/>
    <property type="match status" value="2"/>
</dbReference>
<gene>
    <name evidence="4" type="primary">LOC120261329</name>
</gene>
<dbReference type="Proteomes" id="UP001515500">
    <property type="component" value="Chromosome 5"/>
</dbReference>
<reference evidence="4" key="1">
    <citation type="submission" date="2025-08" db="UniProtKB">
        <authorList>
            <consortium name="RefSeq"/>
        </authorList>
    </citation>
    <scope>IDENTIFICATION</scope>
</reference>
<proteinExistence type="predicted"/>
<dbReference type="RefSeq" id="XP_039125117.1">
    <property type="nucleotide sequence ID" value="XM_039269183.1"/>
</dbReference>
<protein>
    <submittedName>
        <fullName evidence="4">Pentatricopeptide repeat-containing protein At5g15980, mitochondrial-like</fullName>
    </submittedName>
</protein>
<dbReference type="InterPro" id="IPR002885">
    <property type="entry name" value="PPR_rpt"/>
</dbReference>
<dbReference type="PROSITE" id="PS51375">
    <property type="entry name" value="PPR"/>
    <property type="match status" value="1"/>
</dbReference>
<dbReference type="NCBIfam" id="TIGR00756">
    <property type="entry name" value="PPR"/>
    <property type="match status" value="2"/>
</dbReference>
<dbReference type="Pfam" id="PF01535">
    <property type="entry name" value="PPR"/>
    <property type="match status" value="3"/>
</dbReference>
<sequence length="586" mass="66004">MRNAWRSLLVQSLHRIPSNSSRIQPPNLHFIIQRPLQPCASGSFLSLNSRFRFFSLGSTPDCDGQDHQALAVEIFSKPIGSGEIEAELEAAKLSLDNKMLNLVLRSVEDRPEIARKVFDWVSEKQNRLLSSKSYNLMLGILGSDGDSEGLWATVEIMKKNGYGISKGAYLKALEGFNRKGMEKDSNLLERTYFLNSHENVVVRACPRVCKILRECNESEEVYKNLNELEISLSSDLILAVLDRIGADPRKALMFFRWAEKNPSFRVDGSVYNALARVCGREDCIDEFRVFLQKMKNEGFEMEKETYVKVSDRFYKRKMIVEAVELFEFAMHGSEKPQDSDLLLLLRKIAVSKELDMDLISRAVRIYNEKAGQSVKASVFSKVLKSLASVGKLGDSDEVLKAMEAGGFVPDRGIHAQVVVQLFSLGRLDKALEYMDGLEKLGHTKDADSWAWFLLCSSIQKYCKAHKLDKALSLLHEMIEIRGAAHIDTSVDVLVSSYCHNNKVDAALKILKEMVTMKQLQLSYDTRKILIEKLVSKGKLREASRRMSAALLEAGRYELAYGLLYESPGSGSIYHMKPEEAALSVAV</sequence>
<evidence type="ECO:0000256" key="1">
    <source>
        <dbReference type="ARBA" id="ARBA00022737"/>
    </source>
</evidence>
<dbReference type="PANTHER" id="PTHR47003:SF3">
    <property type="entry name" value="SMALL RIBOSOMAL SUBUNIT PROTEIN MS81 (RPPR8)"/>
    <property type="match status" value="1"/>
</dbReference>
<evidence type="ECO:0000313" key="3">
    <source>
        <dbReference type="Proteomes" id="UP001515500"/>
    </source>
</evidence>
<evidence type="ECO:0000313" key="4">
    <source>
        <dbReference type="RefSeq" id="XP_039125117.1"/>
    </source>
</evidence>
<evidence type="ECO:0000256" key="2">
    <source>
        <dbReference type="PROSITE-ProRule" id="PRU00708"/>
    </source>
</evidence>
<feature type="repeat" description="PPR" evidence="2">
    <location>
        <begin position="267"/>
        <end position="301"/>
    </location>
</feature>
<organism evidence="3 4">
    <name type="scientific">Dioscorea cayennensis subsp. rotundata</name>
    <name type="common">White Guinea yam</name>
    <name type="synonym">Dioscorea rotundata</name>
    <dbReference type="NCBI Taxonomy" id="55577"/>
    <lineage>
        <taxon>Eukaryota</taxon>
        <taxon>Viridiplantae</taxon>
        <taxon>Streptophyta</taxon>
        <taxon>Embryophyta</taxon>
        <taxon>Tracheophyta</taxon>
        <taxon>Spermatophyta</taxon>
        <taxon>Magnoliopsida</taxon>
        <taxon>Liliopsida</taxon>
        <taxon>Dioscoreales</taxon>
        <taxon>Dioscoreaceae</taxon>
        <taxon>Dioscorea</taxon>
    </lineage>
</organism>